<accession>S0EYN9</accession>
<proteinExistence type="predicted"/>
<keyword evidence="1" id="KW-1133">Transmembrane helix</keyword>
<dbReference type="InterPro" id="IPR050923">
    <property type="entry name" value="Cell_Proc_Reg/RNA_Proc"/>
</dbReference>
<keyword evidence="1" id="KW-0472">Membrane</keyword>
<dbReference type="InParanoid" id="S0EYN9"/>
<dbReference type="SMART" id="SM00240">
    <property type="entry name" value="FHA"/>
    <property type="match status" value="2"/>
</dbReference>
<dbReference type="Pfam" id="PF00498">
    <property type="entry name" value="FHA"/>
    <property type="match status" value="2"/>
</dbReference>
<dbReference type="AlphaFoldDB" id="S0EYN9"/>
<dbReference type="Gene3D" id="2.60.200.20">
    <property type="match status" value="2"/>
</dbReference>
<feature type="transmembrane region" description="Helical" evidence="1">
    <location>
        <begin position="51"/>
        <end position="71"/>
    </location>
</feature>
<dbReference type="InterPro" id="IPR000253">
    <property type="entry name" value="FHA_dom"/>
</dbReference>
<feature type="transmembrane region" description="Helical" evidence="1">
    <location>
        <begin position="83"/>
        <end position="106"/>
    </location>
</feature>
<dbReference type="OrthoDB" id="9815482at2"/>
<feature type="transmembrane region" description="Helical" evidence="1">
    <location>
        <begin position="158"/>
        <end position="180"/>
    </location>
</feature>
<feature type="domain" description="FHA" evidence="2">
    <location>
        <begin position="245"/>
        <end position="295"/>
    </location>
</feature>
<evidence type="ECO:0000313" key="4">
    <source>
        <dbReference type="Proteomes" id="UP000014227"/>
    </source>
</evidence>
<organism evidence="3 4">
    <name type="scientific">Chthonomonas calidirosea (strain DSM 23976 / ICMP 18418 / T49)</name>
    <dbReference type="NCBI Taxonomy" id="1303518"/>
    <lineage>
        <taxon>Bacteria</taxon>
        <taxon>Bacillati</taxon>
        <taxon>Armatimonadota</taxon>
        <taxon>Chthonomonadia</taxon>
        <taxon>Chthonomonadales</taxon>
        <taxon>Chthonomonadaceae</taxon>
        <taxon>Chthonomonas</taxon>
    </lineage>
</organism>
<dbReference type="SUPFAM" id="SSF49879">
    <property type="entry name" value="SMAD/FHA domain"/>
    <property type="match status" value="2"/>
</dbReference>
<feature type="transmembrane region" description="Helical" evidence="1">
    <location>
        <begin position="126"/>
        <end position="146"/>
    </location>
</feature>
<dbReference type="PATRIC" id="fig|1303518.3.peg.1808"/>
<dbReference type="STRING" id="454171.CP488_02341"/>
<dbReference type="Proteomes" id="UP000014227">
    <property type="component" value="Chromosome I"/>
</dbReference>
<protein>
    <submittedName>
        <fullName evidence="3">FOG: FHA domain</fullName>
    </submittedName>
</protein>
<reference evidence="4" key="1">
    <citation type="submission" date="2013-03" db="EMBL/GenBank/DDBJ databases">
        <title>Genome sequence of Chthonomonas calidirosea, the first sequenced genome from the Armatimonadetes phylum (formally candidate division OP10).</title>
        <authorList>
            <person name="Lee K.C.Y."/>
            <person name="Morgan X.C."/>
            <person name="Dunfield P.F."/>
            <person name="Tamas I."/>
            <person name="Houghton K.M."/>
            <person name="Vyssotski M."/>
            <person name="Ryan J.L.J."/>
            <person name="Lagutin K."/>
            <person name="McDonald I.R."/>
            <person name="Stott M.B."/>
        </authorList>
    </citation>
    <scope>NUCLEOTIDE SEQUENCE [LARGE SCALE GENOMIC DNA]</scope>
    <source>
        <strain evidence="4">DSM 23976 / ICMP 18418 / T49</strain>
    </source>
</reference>
<dbReference type="InterPro" id="IPR008984">
    <property type="entry name" value="SMAD_FHA_dom_sf"/>
</dbReference>
<name>S0EYN9_CHTCT</name>
<dbReference type="CDD" id="cd00060">
    <property type="entry name" value="FHA"/>
    <property type="match status" value="2"/>
</dbReference>
<feature type="transmembrane region" description="Helical" evidence="1">
    <location>
        <begin position="200"/>
        <end position="217"/>
    </location>
</feature>
<dbReference type="PANTHER" id="PTHR23308">
    <property type="entry name" value="NUCLEAR INHIBITOR OF PROTEIN PHOSPHATASE-1"/>
    <property type="match status" value="1"/>
</dbReference>
<evidence type="ECO:0000259" key="2">
    <source>
        <dbReference type="PROSITE" id="PS50006"/>
    </source>
</evidence>
<dbReference type="RefSeq" id="WP_016483092.1">
    <property type="nucleotide sequence ID" value="NC_021487.1"/>
</dbReference>
<feature type="domain" description="FHA" evidence="2">
    <location>
        <begin position="424"/>
        <end position="474"/>
    </location>
</feature>
<sequence>MRSRIIVCTLAGLVGGLVGALLQEALIHYQVIRGISGDCLPVPPTPGQVRLLAFCVGGLPGMLLGTADGVVEGNSRKLLRGIVVGLIGGFLLGYIGMMFGNMLYNLLGGPADMSSRLGLGSFLHEVIARAFGWSLLGAGIGTGAAISTLHPKRIGRGALGGFLGGFIGGFVFDLVAVTAAPLQAPLKSGACYEAGGLSRIIGFTAIATCTGLLVGIVEELLKEAWVRVLVGRNEGRDFSLERPVNILGRDERCDVPLYGDPSVGIQHAAICKEDNRHVLVDAGTPTGTVVNGQPVPPNGKVVLRDGDMIQIGMHRILFRERATASKVRPIGVETPRSAAGNPLSPMPSHLCPYCGAPKDAAGNCRCTVTPSAPMPVTDPLGGMAYGSSLGASAPTAGVGTILGRLVGIEGPIAGQIIPLEKPNITIGREAGRDIVIANDPTVSRTHAELSYVNGVWMVRDNNSSNGTFVNGMRISIQELHPGDIVQFGSSRFRFE</sequence>
<dbReference type="eggNOG" id="COG1716">
    <property type="taxonomic scope" value="Bacteria"/>
</dbReference>
<dbReference type="EMBL" id="HF951689">
    <property type="protein sequence ID" value="CCW35564.1"/>
    <property type="molecule type" value="Genomic_DNA"/>
</dbReference>
<keyword evidence="1" id="KW-0812">Transmembrane</keyword>
<keyword evidence="4" id="KW-1185">Reference proteome</keyword>
<dbReference type="KEGG" id="ccz:CCALI_01751"/>
<evidence type="ECO:0000256" key="1">
    <source>
        <dbReference type="SAM" id="Phobius"/>
    </source>
</evidence>
<dbReference type="PROSITE" id="PS50006">
    <property type="entry name" value="FHA_DOMAIN"/>
    <property type="match status" value="2"/>
</dbReference>
<dbReference type="HOGENOM" id="CLU_550634_0_0_0"/>
<gene>
    <name evidence="3" type="ORF">CCALI_01751</name>
</gene>
<evidence type="ECO:0000313" key="3">
    <source>
        <dbReference type="EMBL" id="CCW35564.1"/>
    </source>
</evidence>